<gene>
    <name evidence="1" type="ORF">BN873_30039</name>
</gene>
<organism evidence="1 2">
    <name type="scientific">Candidatus Competibacter denitrificans Run_A_D11</name>
    <dbReference type="NCBI Taxonomy" id="1400863"/>
    <lineage>
        <taxon>Bacteria</taxon>
        <taxon>Pseudomonadati</taxon>
        <taxon>Pseudomonadota</taxon>
        <taxon>Gammaproteobacteria</taxon>
        <taxon>Candidatus Competibacteraceae</taxon>
        <taxon>Candidatus Competibacter</taxon>
    </lineage>
</organism>
<dbReference type="Proteomes" id="UP000035760">
    <property type="component" value="Unassembled WGS sequence"/>
</dbReference>
<protein>
    <submittedName>
        <fullName evidence="1">Uncharacterized protein</fullName>
    </submittedName>
</protein>
<dbReference type="STRING" id="1400863.BN873_30039"/>
<evidence type="ECO:0000313" key="1">
    <source>
        <dbReference type="EMBL" id="CDI02375.1"/>
    </source>
</evidence>
<dbReference type="EMBL" id="CBTJ020000036">
    <property type="protein sequence ID" value="CDI02375.1"/>
    <property type="molecule type" value="Genomic_DNA"/>
</dbReference>
<keyword evidence="2" id="KW-1185">Reference proteome</keyword>
<proteinExistence type="predicted"/>
<sequence length="72" mass="8284">MIIQLDTVLSPRSLLPQGRVFWLYAASYLVLMRVVNQSALAPPFFKEDFHEFSIRSYRCLNPTPPVARRCVG</sequence>
<reference evidence="1" key="2">
    <citation type="submission" date="2014-03" db="EMBL/GenBank/DDBJ databases">
        <title>Candidatus Competibacter-lineage genomes retrieved from metagenomes reveal functional metabolic diversity.</title>
        <authorList>
            <person name="McIlroy S.J."/>
            <person name="Albertsen M."/>
            <person name="Andresen E.K."/>
            <person name="Saunders A.M."/>
            <person name="Kristiansen R."/>
            <person name="Stokholm-Bjerregaard M."/>
            <person name="Nielsen K.L."/>
            <person name="Nielsen P.H."/>
        </authorList>
    </citation>
    <scope>NUCLEOTIDE SEQUENCE</scope>
    <source>
        <strain evidence="1">Run_A_D11</strain>
    </source>
</reference>
<name>W6M9D3_9GAMM</name>
<accession>W6M9D3</accession>
<comment type="caution">
    <text evidence="1">The sequence shown here is derived from an EMBL/GenBank/DDBJ whole genome shotgun (WGS) entry which is preliminary data.</text>
</comment>
<reference evidence="1" key="1">
    <citation type="submission" date="2013-07" db="EMBL/GenBank/DDBJ databases">
        <authorList>
            <person name="McIlroy S."/>
        </authorList>
    </citation>
    <scope>NUCLEOTIDE SEQUENCE [LARGE SCALE GENOMIC DNA]</scope>
    <source>
        <strain evidence="1">Run_A_D11</strain>
    </source>
</reference>
<evidence type="ECO:0000313" key="2">
    <source>
        <dbReference type="Proteomes" id="UP000035760"/>
    </source>
</evidence>
<dbReference type="AlphaFoldDB" id="W6M9D3"/>